<keyword evidence="9" id="KW-0406">Ion transport</keyword>
<evidence type="ECO:0000313" key="20">
    <source>
        <dbReference type="Proteomes" id="UP000282574"/>
    </source>
</evidence>
<dbReference type="FunFam" id="2.170.130.10:FF:000001">
    <property type="entry name" value="Catecholate siderophore TonB-dependent receptor"/>
    <property type="match status" value="1"/>
</dbReference>
<keyword evidence="3 13" id="KW-0813">Transport</keyword>
<evidence type="ECO:0000256" key="13">
    <source>
        <dbReference type="PROSITE-ProRule" id="PRU01360"/>
    </source>
</evidence>
<keyword evidence="6 13" id="KW-0812">Transmembrane</keyword>
<dbReference type="NCBIfam" id="TIGR01783">
    <property type="entry name" value="TonB-siderophor"/>
    <property type="match status" value="1"/>
</dbReference>
<feature type="domain" description="TonB-dependent receptor plug" evidence="17">
    <location>
        <begin position="185"/>
        <end position="281"/>
    </location>
</feature>
<dbReference type="Gene3D" id="2.170.130.10">
    <property type="entry name" value="TonB-dependent receptor, plug domain"/>
    <property type="match status" value="1"/>
</dbReference>
<evidence type="ECO:0000256" key="10">
    <source>
        <dbReference type="ARBA" id="ARBA00023077"/>
    </source>
</evidence>
<evidence type="ECO:0000313" key="19">
    <source>
        <dbReference type="EMBL" id="RUT09400.1"/>
    </source>
</evidence>
<dbReference type="CDD" id="cd01347">
    <property type="entry name" value="ligand_gated_channel"/>
    <property type="match status" value="1"/>
</dbReference>
<dbReference type="InterPro" id="IPR021731">
    <property type="entry name" value="AMIN_dom"/>
</dbReference>
<dbReference type="FunFam" id="2.40.170.20:FF:000005">
    <property type="entry name" value="TonB-dependent siderophore receptor"/>
    <property type="match status" value="1"/>
</dbReference>
<dbReference type="InterPro" id="IPR036942">
    <property type="entry name" value="Beta-barrel_TonB_sf"/>
</dbReference>
<evidence type="ECO:0000256" key="2">
    <source>
        <dbReference type="ARBA" id="ARBA00009810"/>
    </source>
</evidence>
<dbReference type="Pfam" id="PF11741">
    <property type="entry name" value="AMIN"/>
    <property type="match status" value="1"/>
</dbReference>
<keyword evidence="10 14" id="KW-0798">TonB box</keyword>
<gene>
    <name evidence="19" type="ORF">DSM107010_45160</name>
</gene>
<keyword evidence="5" id="KW-0410">Iron transport</keyword>
<evidence type="ECO:0000256" key="5">
    <source>
        <dbReference type="ARBA" id="ARBA00022496"/>
    </source>
</evidence>
<dbReference type="GO" id="GO:0009279">
    <property type="term" value="C:cell outer membrane"/>
    <property type="evidence" value="ECO:0007669"/>
    <property type="project" value="UniProtKB-SubCell"/>
</dbReference>
<evidence type="ECO:0000259" key="17">
    <source>
        <dbReference type="Pfam" id="PF07715"/>
    </source>
</evidence>
<proteinExistence type="inferred from homology"/>
<reference evidence="19 20" key="1">
    <citation type="journal article" date="2019" name="Genome Biol. Evol.">
        <title>Day and night: Metabolic profiles and evolutionary relationships of six axenic non-marine cyanobacteria.</title>
        <authorList>
            <person name="Will S.E."/>
            <person name="Henke P."/>
            <person name="Boedeker C."/>
            <person name="Huang S."/>
            <person name="Brinkmann H."/>
            <person name="Rohde M."/>
            <person name="Jarek M."/>
            <person name="Friedl T."/>
            <person name="Seufert S."/>
            <person name="Schumacher M."/>
            <person name="Overmann J."/>
            <person name="Neumann-Schaal M."/>
            <person name="Petersen J."/>
        </authorList>
    </citation>
    <scope>NUCLEOTIDE SEQUENCE [LARGE SCALE GENOMIC DNA]</scope>
    <source>
        <strain evidence="19 20">SAG 39.79</strain>
    </source>
</reference>
<evidence type="ECO:0000256" key="6">
    <source>
        <dbReference type="ARBA" id="ARBA00022692"/>
    </source>
</evidence>
<evidence type="ECO:0000256" key="11">
    <source>
        <dbReference type="ARBA" id="ARBA00023136"/>
    </source>
</evidence>
<dbReference type="AlphaFoldDB" id="A0AB37UG68"/>
<dbReference type="Proteomes" id="UP000282574">
    <property type="component" value="Unassembled WGS sequence"/>
</dbReference>
<feature type="region of interest" description="Disordered" evidence="15">
    <location>
        <begin position="112"/>
        <end position="182"/>
    </location>
</feature>
<dbReference type="InterPro" id="IPR037066">
    <property type="entry name" value="Plug_dom_sf"/>
</dbReference>
<evidence type="ECO:0000256" key="14">
    <source>
        <dbReference type="RuleBase" id="RU003357"/>
    </source>
</evidence>
<accession>A0AB37UG68</accession>
<dbReference type="Pfam" id="PF07715">
    <property type="entry name" value="Plug"/>
    <property type="match status" value="1"/>
</dbReference>
<dbReference type="Pfam" id="PF00593">
    <property type="entry name" value="TonB_dep_Rec_b-barrel"/>
    <property type="match status" value="1"/>
</dbReference>
<evidence type="ECO:0000256" key="3">
    <source>
        <dbReference type="ARBA" id="ARBA00022448"/>
    </source>
</evidence>
<feature type="domain" description="AMIN" evidence="18">
    <location>
        <begin position="12"/>
        <end position="104"/>
    </location>
</feature>
<dbReference type="GO" id="GO:0038023">
    <property type="term" value="F:signaling receptor activity"/>
    <property type="evidence" value="ECO:0007669"/>
    <property type="project" value="InterPro"/>
</dbReference>
<dbReference type="Gene3D" id="2.40.170.20">
    <property type="entry name" value="TonB-dependent receptor, beta-barrel domain"/>
    <property type="match status" value="1"/>
</dbReference>
<sequence length="823" mass="90926">MAQQTKITQVTNVQLQQTDKGLAVILETPEGESLQVFPAGFGNTFVANIPNAQLAEGKTVRQENPASGIASIAVTQQGTNNIRVTVTGTRDLPKVEVATSDRAITLTLPEALAQQPAPPASTAPPQTQATPEATPPQEAVPPKEGETQQPTTTQGEEQEIVVTDERETGYSVPDASTATRTDTPIRDIPQSIQVIPQQVLEDQQAIRLKEALRNVSGVSEDSNFGGALDRFNIRGFSQNTVLRDGFRIGEGGLRETANLERIEILKGPSSVLYGSLEPGGIVNLVTKQPLSEPFYSFDFQAGSYDLYRPSIDLSGPLNADKTLLYRLNAVYESSDSFRDYDQNTERFFIAPVLTWKIGDNTSLNFEFDYLNLEQPFDRGVVAFGDGVADIPITRVLGDPNDVYKLEEIGAGYRLEHRFNENLLLRNAFRFQQSNTFDQKTQPGELDEATGDFIERRFDSNDDTEKRYALQTDLTGKFSTGSIQHTLLFGFDLAREEGGGTNNGLPFTPDINIFNPVYGFRRPLSEYTVPRRDDFSKTDRLGIFLQDQIALLDNLKLLIGGRFDVVDQESEDRLEDTSSSQSEDAFSPRIGIVYQPIEPISLYASYSQSFVPNSATRVDGSFLEPERGTQYEVGIKGELFDGRLAATLAGYEITKKNVGTTDPDNPDFSLPLGEVRSRGIEFDVNGEILPGWNIIASYGHIDSEVTASSDPESFPVGLRTANVPRNTASLWTTYRIQSGDLQGLGFGIGLFHADEKPGDDENTYELPSYVRTDAAIFYRRNNWQAAINFRNLFDVKYYESVNFGRGAIQPGTPFTVIGSFSVEF</sequence>
<comment type="caution">
    <text evidence="19">The sequence shown here is derived from an EMBL/GenBank/DDBJ whole genome shotgun (WGS) entry which is preliminary data.</text>
</comment>
<dbReference type="PANTHER" id="PTHR32552">
    <property type="entry name" value="FERRICHROME IRON RECEPTOR-RELATED"/>
    <property type="match status" value="1"/>
</dbReference>
<evidence type="ECO:0000259" key="16">
    <source>
        <dbReference type="Pfam" id="PF00593"/>
    </source>
</evidence>
<evidence type="ECO:0000259" key="18">
    <source>
        <dbReference type="Pfam" id="PF11741"/>
    </source>
</evidence>
<feature type="compositionally biased region" description="Low complexity" evidence="15">
    <location>
        <begin position="123"/>
        <end position="140"/>
    </location>
</feature>
<evidence type="ECO:0000256" key="12">
    <source>
        <dbReference type="ARBA" id="ARBA00023237"/>
    </source>
</evidence>
<keyword evidence="11 13" id="KW-0472">Membrane</keyword>
<evidence type="ECO:0000256" key="8">
    <source>
        <dbReference type="ARBA" id="ARBA00023004"/>
    </source>
</evidence>
<evidence type="ECO:0000256" key="4">
    <source>
        <dbReference type="ARBA" id="ARBA00022452"/>
    </source>
</evidence>
<dbReference type="GO" id="GO:0015344">
    <property type="term" value="F:siderophore uptake transmembrane transporter activity"/>
    <property type="evidence" value="ECO:0007669"/>
    <property type="project" value="TreeGrafter"/>
</dbReference>
<keyword evidence="20" id="KW-1185">Reference proteome</keyword>
<dbReference type="InterPro" id="IPR039426">
    <property type="entry name" value="TonB-dep_rcpt-like"/>
</dbReference>
<dbReference type="PROSITE" id="PS52016">
    <property type="entry name" value="TONB_DEPENDENT_REC_3"/>
    <property type="match status" value="1"/>
</dbReference>
<dbReference type="SUPFAM" id="SSF56935">
    <property type="entry name" value="Porins"/>
    <property type="match status" value="1"/>
</dbReference>
<keyword evidence="4 13" id="KW-1134">Transmembrane beta strand</keyword>
<comment type="subcellular location">
    <subcellularLocation>
        <location evidence="1 13">Cell outer membrane</location>
        <topology evidence="1 13">Multi-pass membrane protein</topology>
    </subcellularLocation>
</comment>
<dbReference type="GO" id="GO:0015891">
    <property type="term" value="P:siderophore transport"/>
    <property type="evidence" value="ECO:0007669"/>
    <property type="project" value="InterPro"/>
</dbReference>
<evidence type="ECO:0000256" key="7">
    <source>
        <dbReference type="ARBA" id="ARBA00022729"/>
    </source>
</evidence>
<dbReference type="InterPro" id="IPR010105">
    <property type="entry name" value="TonB_sidphr_rcpt"/>
</dbReference>
<dbReference type="InterPro" id="IPR012910">
    <property type="entry name" value="Plug_dom"/>
</dbReference>
<keyword evidence="19" id="KW-0675">Receptor</keyword>
<dbReference type="InterPro" id="IPR000531">
    <property type="entry name" value="Beta-barrel_TonB"/>
</dbReference>
<keyword evidence="7" id="KW-0732">Signal</keyword>
<evidence type="ECO:0000256" key="1">
    <source>
        <dbReference type="ARBA" id="ARBA00004571"/>
    </source>
</evidence>
<organism evidence="19 20">
    <name type="scientific">Chroococcidiopsis cubana SAG 39.79</name>
    <dbReference type="NCBI Taxonomy" id="388085"/>
    <lineage>
        <taxon>Bacteria</taxon>
        <taxon>Bacillati</taxon>
        <taxon>Cyanobacteriota</taxon>
        <taxon>Cyanophyceae</taxon>
        <taxon>Chroococcidiopsidales</taxon>
        <taxon>Chroococcidiopsidaceae</taxon>
        <taxon>Chroococcidiopsis</taxon>
    </lineage>
</organism>
<dbReference type="PANTHER" id="PTHR32552:SF68">
    <property type="entry name" value="FERRICHROME OUTER MEMBRANE TRANSPORTER_PHAGE RECEPTOR"/>
    <property type="match status" value="1"/>
</dbReference>
<keyword evidence="12 13" id="KW-0998">Cell outer membrane</keyword>
<evidence type="ECO:0000256" key="15">
    <source>
        <dbReference type="SAM" id="MobiDB-lite"/>
    </source>
</evidence>
<protein>
    <submittedName>
        <fullName evidence="19">Ferrichrome-iron receptor</fullName>
    </submittedName>
</protein>
<dbReference type="EMBL" id="RSCK01000047">
    <property type="protein sequence ID" value="RUT09400.1"/>
    <property type="molecule type" value="Genomic_DNA"/>
</dbReference>
<feature type="domain" description="TonB-dependent receptor-like beta-barrel" evidence="16">
    <location>
        <begin position="355"/>
        <end position="791"/>
    </location>
</feature>
<name>A0AB37UG68_9CYAN</name>
<evidence type="ECO:0000256" key="9">
    <source>
        <dbReference type="ARBA" id="ARBA00023065"/>
    </source>
</evidence>
<keyword evidence="8" id="KW-0408">Iron</keyword>
<comment type="similarity">
    <text evidence="2 13 14">Belongs to the TonB-dependent receptor family.</text>
</comment>